<evidence type="ECO:0000259" key="1">
    <source>
        <dbReference type="Pfam" id="PF02771"/>
    </source>
</evidence>
<sequence>MQADAMIARAEVLADEMLFPAALTVDRADRVPETLIQLLIEQGFYGIAAPAEAGGLGTGDMGLAISTVESLSSGCLAAAFVWIQHHGPVLAAAFSQQPGITQKWLQPLASGELRGGIARAGARHGGLRARRVPEGYLLDGVVPWVTGWDLIDVVHVAAIDEAESVVFLMMDAVTGETLQAQLHDLVAARASRTVTLTFRNHLVPADRFTGAQPLADWQRSEAPGSALNGALALGVATRCRKLLRDEATARQLTEEIDACRDSLIKADAATTPAARASASELALRAATTLMIHTGSRSVLTDDPAQMLLREAGFLLVFGTRPLIRDALLTRITR</sequence>
<gene>
    <name evidence="2" type="ORF">Rhe02_89070</name>
</gene>
<dbReference type="InterPro" id="IPR013786">
    <property type="entry name" value="AcylCoA_DH/ox_N"/>
</dbReference>
<name>A0A8J3VLH4_9ACTN</name>
<dbReference type="EMBL" id="BONY01000109">
    <property type="protein sequence ID" value="GIH10840.1"/>
    <property type="molecule type" value="Genomic_DNA"/>
</dbReference>
<dbReference type="Proteomes" id="UP000612899">
    <property type="component" value="Unassembled WGS sequence"/>
</dbReference>
<accession>A0A8J3VLH4</accession>
<evidence type="ECO:0000313" key="3">
    <source>
        <dbReference type="Proteomes" id="UP000612899"/>
    </source>
</evidence>
<dbReference type="Pfam" id="PF02771">
    <property type="entry name" value="Acyl-CoA_dh_N"/>
    <property type="match status" value="1"/>
</dbReference>
<reference evidence="2" key="1">
    <citation type="submission" date="2021-01" db="EMBL/GenBank/DDBJ databases">
        <title>Whole genome shotgun sequence of Rhizocola hellebori NBRC 109834.</title>
        <authorList>
            <person name="Komaki H."/>
            <person name="Tamura T."/>
        </authorList>
    </citation>
    <scope>NUCLEOTIDE SEQUENCE</scope>
    <source>
        <strain evidence="2">NBRC 109834</strain>
    </source>
</reference>
<dbReference type="InterPro" id="IPR009100">
    <property type="entry name" value="AcylCoA_DH/oxidase_NM_dom_sf"/>
</dbReference>
<feature type="domain" description="Acyl-CoA dehydrogenase/oxidase N-terminal" evidence="1">
    <location>
        <begin position="6"/>
        <end position="112"/>
    </location>
</feature>
<dbReference type="GO" id="GO:0050660">
    <property type="term" value="F:flavin adenine dinucleotide binding"/>
    <property type="evidence" value="ECO:0007669"/>
    <property type="project" value="InterPro"/>
</dbReference>
<dbReference type="SUPFAM" id="SSF56645">
    <property type="entry name" value="Acyl-CoA dehydrogenase NM domain-like"/>
    <property type="match status" value="1"/>
</dbReference>
<dbReference type="PANTHER" id="PTHR43884">
    <property type="entry name" value="ACYL-COA DEHYDROGENASE"/>
    <property type="match status" value="1"/>
</dbReference>
<dbReference type="InterPro" id="IPR037069">
    <property type="entry name" value="AcylCoA_DH/ox_N_sf"/>
</dbReference>
<organism evidence="2 3">
    <name type="scientific">Rhizocola hellebori</name>
    <dbReference type="NCBI Taxonomy" id="1392758"/>
    <lineage>
        <taxon>Bacteria</taxon>
        <taxon>Bacillati</taxon>
        <taxon>Actinomycetota</taxon>
        <taxon>Actinomycetes</taxon>
        <taxon>Micromonosporales</taxon>
        <taxon>Micromonosporaceae</taxon>
        <taxon>Rhizocola</taxon>
    </lineage>
</organism>
<dbReference type="PANTHER" id="PTHR43884:SF12">
    <property type="entry name" value="ISOVALERYL-COA DEHYDROGENASE, MITOCHONDRIAL-RELATED"/>
    <property type="match status" value="1"/>
</dbReference>
<proteinExistence type="predicted"/>
<dbReference type="RefSeq" id="WP_203914561.1">
    <property type="nucleotide sequence ID" value="NZ_BONY01000109.1"/>
</dbReference>
<evidence type="ECO:0000313" key="2">
    <source>
        <dbReference type="EMBL" id="GIH10840.1"/>
    </source>
</evidence>
<dbReference type="GO" id="GO:0003995">
    <property type="term" value="F:acyl-CoA dehydrogenase activity"/>
    <property type="evidence" value="ECO:0007669"/>
    <property type="project" value="TreeGrafter"/>
</dbReference>
<dbReference type="Gene3D" id="2.40.110.10">
    <property type="entry name" value="Butyryl-CoA Dehydrogenase, subunit A, domain 2"/>
    <property type="match status" value="1"/>
</dbReference>
<dbReference type="InterPro" id="IPR046373">
    <property type="entry name" value="Acyl-CoA_Oxase/DH_mid-dom_sf"/>
</dbReference>
<protein>
    <submittedName>
        <fullName evidence="2">Acyl-CoA dehydrogenase</fullName>
    </submittedName>
</protein>
<dbReference type="AlphaFoldDB" id="A0A8J3VLH4"/>
<dbReference type="Gene3D" id="1.10.540.10">
    <property type="entry name" value="Acyl-CoA dehydrogenase/oxidase, N-terminal domain"/>
    <property type="match status" value="1"/>
</dbReference>
<keyword evidence="3" id="KW-1185">Reference proteome</keyword>
<comment type="caution">
    <text evidence="2">The sequence shown here is derived from an EMBL/GenBank/DDBJ whole genome shotgun (WGS) entry which is preliminary data.</text>
</comment>